<dbReference type="InterPro" id="IPR011059">
    <property type="entry name" value="Metal-dep_hydrolase_composite"/>
</dbReference>
<dbReference type="GO" id="GO:0005737">
    <property type="term" value="C:cytoplasm"/>
    <property type="evidence" value="ECO:0007669"/>
    <property type="project" value="TreeGrafter"/>
</dbReference>
<dbReference type="OrthoDB" id="9765462at2"/>
<dbReference type="InterPro" id="IPR024403">
    <property type="entry name" value="DHOase_cat"/>
</dbReference>
<dbReference type="GO" id="GO:0004151">
    <property type="term" value="F:dihydroorotase activity"/>
    <property type="evidence" value="ECO:0007669"/>
    <property type="project" value="InterPro"/>
</dbReference>
<comment type="caution">
    <text evidence="3">The sequence shown here is derived from an EMBL/GenBank/DDBJ whole genome shotgun (WGS) entry which is preliminary data.</text>
</comment>
<dbReference type="AlphaFoldDB" id="A0A4Q7P4M3"/>
<feature type="domain" description="Dihydroorotase catalytic" evidence="2">
    <location>
        <begin position="56"/>
        <end position="237"/>
    </location>
</feature>
<dbReference type="GO" id="GO:0004038">
    <property type="term" value="F:allantoinase activity"/>
    <property type="evidence" value="ECO:0007669"/>
    <property type="project" value="TreeGrafter"/>
</dbReference>
<dbReference type="PANTHER" id="PTHR43668:SF2">
    <property type="entry name" value="ALLANTOINASE"/>
    <property type="match status" value="1"/>
</dbReference>
<dbReference type="EMBL" id="SGXE01000002">
    <property type="protein sequence ID" value="RZS93642.1"/>
    <property type="molecule type" value="Genomic_DNA"/>
</dbReference>
<accession>A0A4Q7P4M3</accession>
<dbReference type="SUPFAM" id="SSF51556">
    <property type="entry name" value="Metallo-dependent hydrolases"/>
    <property type="match status" value="1"/>
</dbReference>
<evidence type="ECO:0000259" key="2">
    <source>
        <dbReference type="Pfam" id="PF12890"/>
    </source>
</evidence>
<dbReference type="GO" id="GO:0046872">
    <property type="term" value="F:metal ion binding"/>
    <property type="evidence" value="ECO:0007669"/>
    <property type="project" value="InterPro"/>
</dbReference>
<dbReference type="InterPro" id="IPR050138">
    <property type="entry name" value="DHOase/Allantoinase_Hydrolase"/>
</dbReference>
<proteinExistence type="predicted"/>
<dbReference type="InterPro" id="IPR032466">
    <property type="entry name" value="Metal_Hydrolase"/>
</dbReference>
<keyword evidence="4" id="KW-1185">Reference proteome</keyword>
<dbReference type="Gene3D" id="3.20.20.140">
    <property type="entry name" value="Metal-dependent hydrolases"/>
    <property type="match status" value="1"/>
</dbReference>
<organism evidence="3 4">
    <name type="scientific">Aquimarina brevivitae</name>
    <dbReference type="NCBI Taxonomy" id="323412"/>
    <lineage>
        <taxon>Bacteria</taxon>
        <taxon>Pseudomonadati</taxon>
        <taxon>Bacteroidota</taxon>
        <taxon>Flavobacteriia</taxon>
        <taxon>Flavobacteriales</taxon>
        <taxon>Flavobacteriaceae</taxon>
        <taxon>Aquimarina</taxon>
    </lineage>
</organism>
<dbReference type="NCBIfam" id="TIGR00857">
    <property type="entry name" value="pyrC_multi"/>
    <property type="match status" value="1"/>
</dbReference>
<dbReference type="Pfam" id="PF12890">
    <property type="entry name" value="DHOase"/>
    <property type="match status" value="1"/>
</dbReference>
<dbReference type="CDD" id="cd01317">
    <property type="entry name" value="DHOase_IIa"/>
    <property type="match status" value="1"/>
</dbReference>
<evidence type="ECO:0000313" key="4">
    <source>
        <dbReference type="Proteomes" id="UP000292262"/>
    </source>
</evidence>
<dbReference type="Proteomes" id="UP000292262">
    <property type="component" value="Unassembled WGS sequence"/>
</dbReference>
<dbReference type="PANTHER" id="PTHR43668">
    <property type="entry name" value="ALLANTOINASE"/>
    <property type="match status" value="1"/>
</dbReference>
<dbReference type="GO" id="GO:0006145">
    <property type="term" value="P:purine nucleobase catabolic process"/>
    <property type="evidence" value="ECO:0007669"/>
    <property type="project" value="TreeGrafter"/>
</dbReference>
<dbReference type="GO" id="GO:0006221">
    <property type="term" value="P:pyrimidine nucleotide biosynthetic process"/>
    <property type="evidence" value="ECO:0007669"/>
    <property type="project" value="UniProtKB-KW"/>
</dbReference>
<reference evidence="3 4" key="1">
    <citation type="submission" date="2019-02" db="EMBL/GenBank/DDBJ databases">
        <title>Genomic Encyclopedia of Type Strains, Phase IV (KMG-IV): sequencing the most valuable type-strain genomes for metagenomic binning, comparative biology and taxonomic classification.</title>
        <authorList>
            <person name="Goeker M."/>
        </authorList>
    </citation>
    <scope>NUCLEOTIDE SEQUENCE [LARGE SCALE GENOMIC DNA]</scope>
    <source>
        <strain evidence="3 4">DSM 17196</strain>
    </source>
</reference>
<dbReference type="Gene3D" id="2.30.40.10">
    <property type="entry name" value="Urease, subunit C, domain 1"/>
    <property type="match status" value="1"/>
</dbReference>
<sequence length="417" mass="45329">MNILLKAATIIDPNSKFDAKTVDILIKDGAIAAIEDNINASNEVDVISYQNLHVSPGWFDSSVSYGEPGFEERETLANGLEVAAKSGFSAIALNPITQPVIDNSATIRYLHGQAHQNAVTLSPMGTLTLKGEGLELAELYDMKTAGAIAFSDYQRPIKNPNLLKLALLYAQNFNGLVLSYPQDHQIASHGMVNEGTNSTLLGLKGIPALAEELQITRDLFILEYTGGKLHIPTISTAKSVALIKEAKQKGLQVSCSVSVHHLSLTDDQLSTFDTNMKVRPPLRTQDDVEALLTGITDGTIDMITSDHSPMDIEHKKVEFDNAKYGTIGLESAFGVINKILGARETVKMFTNGRRVFELQSPSIDVGNQADLTLFNPDKTYTFSNKDIKSTSKNSAFMGSELKGEVFGIIANKQKVLQ</sequence>
<keyword evidence="1" id="KW-0665">Pyrimidine biosynthesis</keyword>
<evidence type="ECO:0000256" key="1">
    <source>
        <dbReference type="ARBA" id="ARBA00022975"/>
    </source>
</evidence>
<dbReference type="SUPFAM" id="SSF51338">
    <property type="entry name" value="Composite domain of metallo-dependent hydrolases"/>
    <property type="match status" value="1"/>
</dbReference>
<protein>
    <submittedName>
        <fullName evidence="3">Dihydroorotase</fullName>
    </submittedName>
</protein>
<dbReference type="InterPro" id="IPR004722">
    <property type="entry name" value="DHOase"/>
</dbReference>
<evidence type="ECO:0000313" key="3">
    <source>
        <dbReference type="EMBL" id="RZS93642.1"/>
    </source>
</evidence>
<gene>
    <name evidence="3" type="ORF">EV197_2222</name>
</gene>
<dbReference type="RefSeq" id="WP_130286760.1">
    <property type="nucleotide sequence ID" value="NZ_SGXE01000002.1"/>
</dbReference>
<name>A0A4Q7P4M3_9FLAO</name>